<evidence type="ECO:0000313" key="3">
    <source>
        <dbReference type="Proteomes" id="UP000018227"/>
    </source>
</evidence>
<name>V2Y0I2_9FIRM</name>
<dbReference type="EMBL" id="ACIL03000016">
    <property type="protein sequence ID" value="ESL02488.1"/>
    <property type="molecule type" value="Genomic_DNA"/>
</dbReference>
<dbReference type="OrthoDB" id="9880866at2"/>
<dbReference type="AlphaFoldDB" id="V2Y0I2"/>
<feature type="transmembrane region" description="Helical" evidence="1">
    <location>
        <begin position="25"/>
        <end position="49"/>
    </location>
</feature>
<dbReference type="Proteomes" id="UP000018227">
    <property type="component" value="Unassembled WGS sequence"/>
</dbReference>
<reference evidence="2 3" key="1">
    <citation type="submission" date="2013-06" db="EMBL/GenBank/DDBJ databases">
        <authorList>
            <person name="Weinstock G."/>
            <person name="Sodergren E."/>
            <person name="Clifton S."/>
            <person name="Fulton L."/>
            <person name="Fulton B."/>
            <person name="Courtney L."/>
            <person name="Fronick C."/>
            <person name="Harrison M."/>
            <person name="Strong C."/>
            <person name="Farmer C."/>
            <person name="Delahaunty K."/>
            <person name="Markovic C."/>
            <person name="Hall O."/>
            <person name="Minx P."/>
            <person name="Tomlinson C."/>
            <person name="Mitreva M."/>
            <person name="Nelson J."/>
            <person name="Hou S."/>
            <person name="Wollam A."/>
            <person name="Pepin K.H."/>
            <person name="Johnson M."/>
            <person name="Bhonagiri V."/>
            <person name="Nash W.E."/>
            <person name="Warren W."/>
            <person name="Chinwalla A."/>
            <person name="Mardis E.R."/>
            <person name="Wilson R.K."/>
        </authorList>
    </citation>
    <scope>NUCLEOTIDE SEQUENCE [LARGE SCALE GENOMIC DNA]</scope>
    <source>
        <strain evidence="2 3">ATCC 51271</strain>
    </source>
</reference>
<gene>
    <name evidence="2" type="ORF">GCWU0000282_002624</name>
</gene>
<evidence type="ECO:0000256" key="1">
    <source>
        <dbReference type="SAM" id="Phobius"/>
    </source>
</evidence>
<comment type="caution">
    <text evidence="2">The sequence shown here is derived from an EMBL/GenBank/DDBJ whole genome shotgun (WGS) entry which is preliminary data.</text>
</comment>
<keyword evidence="1" id="KW-0472">Membrane</keyword>
<sequence length="101" mass="11875">MKTIIEKFKKFLLSIWKELKDLKTLALFFVVVLVIYSPVWGGYLIYAIFRFPWSLTMATVCLAFWAGPFTPFFPICIAVTLAIKRGVKRIRRIKQKKQDKK</sequence>
<keyword evidence="1" id="KW-0812">Transmembrane</keyword>
<keyword evidence="3" id="KW-1185">Reference proteome</keyword>
<evidence type="ECO:0000313" key="2">
    <source>
        <dbReference type="EMBL" id="ESL02488.1"/>
    </source>
</evidence>
<dbReference type="STRING" id="592026.GCWU0000282_002624"/>
<keyword evidence="1" id="KW-1133">Transmembrane helix</keyword>
<dbReference type="RefSeq" id="WP_023355470.1">
    <property type="nucleotide sequence ID" value="NZ_KI535369.1"/>
</dbReference>
<organism evidence="2 3">
    <name type="scientific">Catonella morbi ATCC 51271</name>
    <dbReference type="NCBI Taxonomy" id="592026"/>
    <lineage>
        <taxon>Bacteria</taxon>
        <taxon>Bacillati</taxon>
        <taxon>Bacillota</taxon>
        <taxon>Clostridia</taxon>
        <taxon>Lachnospirales</taxon>
        <taxon>Lachnospiraceae</taxon>
        <taxon>Catonella</taxon>
    </lineage>
</organism>
<accession>V2Y0I2</accession>
<protein>
    <submittedName>
        <fullName evidence="2">Uncharacterized protein</fullName>
    </submittedName>
</protein>
<dbReference type="HOGENOM" id="CLU_2286415_0_0_9"/>
<proteinExistence type="predicted"/>
<feature type="transmembrane region" description="Helical" evidence="1">
    <location>
        <begin position="55"/>
        <end position="83"/>
    </location>
</feature>